<evidence type="ECO:0000256" key="1">
    <source>
        <dbReference type="SAM" id="MobiDB-lite"/>
    </source>
</evidence>
<keyword evidence="3" id="KW-1185">Reference proteome</keyword>
<dbReference type="Proteomes" id="UP000823941">
    <property type="component" value="Chromosome 13"/>
</dbReference>
<sequence length="182" mass="20940">MDSKINSINTDEEAVNKKENAQLPPAVNNNLRAKLCEIEPEQYLELKHLFTKSKKKVKTQVLSEPQPRPRYPIEIHWVPEILHFDIKDKPVLRKLLICNRSERIIYLQVCGIRGTTAGMTWSCCPRRRILLAPGLYAHIFITATPRQPSTPREEFATLDIAAGHKRDFVIGYFTICMQIECA</sequence>
<comment type="caution">
    <text evidence="2">The sequence shown here is derived from an EMBL/GenBank/DDBJ whole genome shotgun (WGS) entry which is preliminary data.</text>
</comment>
<evidence type="ECO:0008006" key="4">
    <source>
        <dbReference type="Google" id="ProtNLM"/>
    </source>
</evidence>
<dbReference type="EMBL" id="JAHIBW010000013">
    <property type="protein sequence ID" value="KAG7305548.1"/>
    <property type="molecule type" value="Genomic_DNA"/>
</dbReference>
<protein>
    <recommendedName>
        <fullName evidence="4">Major sperm protein</fullName>
    </recommendedName>
</protein>
<proteinExistence type="predicted"/>
<reference evidence="2 3" key="1">
    <citation type="submission" date="2021-06" db="EMBL/GenBank/DDBJ databases">
        <title>A haploid diamondback moth (Plutella xylostella L.) genome assembly resolves 31 chromosomes and identifies a diamide resistance mutation.</title>
        <authorList>
            <person name="Ward C.M."/>
            <person name="Perry K.D."/>
            <person name="Baker G."/>
            <person name="Powis K."/>
            <person name="Heckel D.G."/>
            <person name="Baxter S.W."/>
        </authorList>
    </citation>
    <scope>NUCLEOTIDE SEQUENCE [LARGE SCALE GENOMIC DNA]</scope>
    <source>
        <strain evidence="2 3">LV</strain>
        <tissue evidence="2">Single pupa</tissue>
    </source>
</reference>
<organism evidence="2 3">
    <name type="scientific">Plutella xylostella</name>
    <name type="common">Diamondback moth</name>
    <name type="synonym">Plutella maculipennis</name>
    <dbReference type="NCBI Taxonomy" id="51655"/>
    <lineage>
        <taxon>Eukaryota</taxon>
        <taxon>Metazoa</taxon>
        <taxon>Ecdysozoa</taxon>
        <taxon>Arthropoda</taxon>
        <taxon>Hexapoda</taxon>
        <taxon>Insecta</taxon>
        <taxon>Pterygota</taxon>
        <taxon>Neoptera</taxon>
        <taxon>Endopterygota</taxon>
        <taxon>Lepidoptera</taxon>
        <taxon>Glossata</taxon>
        <taxon>Ditrysia</taxon>
        <taxon>Yponomeutoidea</taxon>
        <taxon>Plutellidae</taxon>
        <taxon>Plutella</taxon>
    </lineage>
</organism>
<evidence type="ECO:0000313" key="2">
    <source>
        <dbReference type="EMBL" id="KAG7305548.1"/>
    </source>
</evidence>
<accession>A0ABQ7QK07</accession>
<gene>
    <name evidence="2" type="ORF">JYU34_009628</name>
</gene>
<evidence type="ECO:0000313" key="3">
    <source>
        <dbReference type="Proteomes" id="UP000823941"/>
    </source>
</evidence>
<name>A0ABQ7QK07_PLUXY</name>
<feature type="region of interest" description="Disordered" evidence="1">
    <location>
        <begin position="1"/>
        <end position="21"/>
    </location>
</feature>